<protein>
    <recommendedName>
        <fullName evidence="6">Coilin</fullName>
    </recommendedName>
</protein>
<dbReference type="InterPro" id="IPR056398">
    <property type="entry name" value="Tudor_Coilin"/>
</dbReference>
<feature type="compositionally biased region" description="Basic residues" evidence="1">
    <location>
        <begin position="313"/>
        <end position="327"/>
    </location>
</feature>
<feature type="compositionally biased region" description="Polar residues" evidence="1">
    <location>
        <begin position="396"/>
        <end position="416"/>
    </location>
</feature>
<evidence type="ECO:0000256" key="1">
    <source>
        <dbReference type="SAM" id="MobiDB-lite"/>
    </source>
</evidence>
<dbReference type="GO" id="GO:0030619">
    <property type="term" value="F:U1 snRNA binding"/>
    <property type="evidence" value="ECO:0007669"/>
    <property type="project" value="TreeGrafter"/>
</dbReference>
<dbReference type="EMBL" id="JAMQYH010000005">
    <property type="protein sequence ID" value="KAJ1685764.1"/>
    <property type="molecule type" value="Genomic_DNA"/>
</dbReference>
<feature type="domain" description="Coilin tudor" evidence="3">
    <location>
        <begin position="472"/>
        <end position="579"/>
    </location>
</feature>
<dbReference type="Pfam" id="PF15862">
    <property type="entry name" value="Coilin_N"/>
    <property type="match status" value="1"/>
</dbReference>
<dbReference type="PANTHER" id="PTHR15197">
    <property type="entry name" value="COILIN P80"/>
    <property type="match status" value="1"/>
</dbReference>
<dbReference type="InterPro" id="IPR031722">
    <property type="entry name" value="Coilin_N"/>
</dbReference>
<organism evidence="4 5">
    <name type="scientific">Rhynchospora breviuscula</name>
    <dbReference type="NCBI Taxonomy" id="2022672"/>
    <lineage>
        <taxon>Eukaryota</taxon>
        <taxon>Viridiplantae</taxon>
        <taxon>Streptophyta</taxon>
        <taxon>Embryophyta</taxon>
        <taxon>Tracheophyta</taxon>
        <taxon>Spermatophyta</taxon>
        <taxon>Magnoliopsida</taxon>
        <taxon>Liliopsida</taxon>
        <taxon>Poales</taxon>
        <taxon>Cyperaceae</taxon>
        <taxon>Cyperoideae</taxon>
        <taxon>Rhynchosporeae</taxon>
        <taxon>Rhynchospora</taxon>
    </lineage>
</organism>
<feature type="region of interest" description="Disordered" evidence="1">
    <location>
        <begin position="377"/>
        <end position="447"/>
    </location>
</feature>
<reference evidence="4" key="1">
    <citation type="journal article" date="2022" name="Cell">
        <title>Repeat-based holocentromeres influence genome architecture and karyotype evolution.</title>
        <authorList>
            <person name="Hofstatter P.G."/>
            <person name="Thangavel G."/>
            <person name="Lux T."/>
            <person name="Neumann P."/>
            <person name="Vondrak T."/>
            <person name="Novak P."/>
            <person name="Zhang M."/>
            <person name="Costa L."/>
            <person name="Castellani M."/>
            <person name="Scott A."/>
            <person name="Toegelov H."/>
            <person name="Fuchs J."/>
            <person name="Mata-Sucre Y."/>
            <person name="Dias Y."/>
            <person name="Vanzela A.L.L."/>
            <person name="Huettel B."/>
            <person name="Almeida C.C.S."/>
            <person name="Simkova H."/>
            <person name="Souza G."/>
            <person name="Pedrosa-Harand A."/>
            <person name="Macas J."/>
            <person name="Mayer K.F.X."/>
            <person name="Houben A."/>
            <person name="Marques A."/>
        </authorList>
    </citation>
    <scope>NUCLEOTIDE SEQUENCE</scope>
    <source>
        <strain evidence="4">RhyBre1mFocal</strain>
    </source>
</reference>
<feature type="compositionally biased region" description="Basic residues" evidence="1">
    <location>
        <begin position="759"/>
        <end position="772"/>
    </location>
</feature>
<feature type="compositionally biased region" description="Acidic residues" evidence="1">
    <location>
        <begin position="385"/>
        <end position="395"/>
    </location>
</feature>
<name>A0A9Q0C1Z2_9POAL</name>
<evidence type="ECO:0000259" key="3">
    <source>
        <dbReference type="Pfam" id="PF23086"/>
    </source>
</evidence>
<feature type="domain" description="Coilin N-terminal" evidence="2">
    <location>
        <begin position="51"/>
        <end position="222"/>
    </location>
</feature>
<dbReference type="GO" id="GO:0000387">
    <property type="term" value="P:spliceosomal snRNP assembly"/>
    <property type="evidence" value="ECO:0007669"/>
    <property type="project" value="TreeGrafter"/>
</dbReference>
<proteinExistence type="predicted"/>
<dbReference type="Proteomes" id="UP001151287">
    <property type="component" value="Unassembled WGS sequence"/>
</dbReference>
<evidence type="ECO:0000259" key="2">
    <source>
        <dbReference type="Pfam" id="PF15862"/>
    </source>
</evidence>
<feature type="region of interest" description="Disordered" evidence="1">
    <location>
        <begin position="184"/>
        <end position="245"/>
    </location>
</feature>
<dbReference type="InterPro" id="IPR024822">
    <property type="entry name" value="Coilin"/>
</dbReference>
<accession>A0A9Q0C1Z2</accession>
<feature type="region of interest" description="Disordered" evidence="1">
    <location>
        <begin position="535"/>
        <end position="554"/>
    </location>
</feature>
<feature type="compositionally biased region" description="Polar residues" evidence="1">
    <location>
        <begin position="226"/>
        <end position="245"/>
    </location>
</feature>
<dbReference type="PANTHER" id="PTHR15197:SF0">
    <property type="entry name" value="COILIN"/>
    <property type="match status" value="1"/>
</dbReference>
<dbReference type="Pfam" id="PF23086">
    <property type="entry name" value="Tudor_Coilin"/>
    <property type="match status" value="1"/>
</dbReference>
<dbReference type="AlphaFoldDB" id="A0A9Q0C1Z2"/>
<evidence type="ECO:0000313" key="5">
    <source>
        <dbReference type="Proteomes" id="UP001151287"/>
    </source>
</evidence>
<dbReference type="GO" id="GO:0030620">
    <property type="term" value="F:U2 snRNA binding"/>
    <property type="evidence" value="ECO:0007669"/>
    <property type="project" value="TreeGrafter"/>
</dbReference>
<sequence>MQTGALNPHKTQASLKTHRSCLSPLQNLNLRRKFASSGGVQPLLLLRRNPMRIRLVFDEGNLLTKEQRLSGLRRCWFLIKPKIASVADLASDLSSRFRLQRNCPDGISFSMDDFAIPPFESISFFREKDIVRVHKRTRKKKIITRGDDVRLIDRGEIVENKAAPCSNGMLAIESRDGVELRNNQVAREGSSAAPQTPVDVTASKRKRKEMEKPESSKKKKKKSCILNGNSYQTTQEEPNQLSLQRASTPEHILHGKENTSDANESSLMEVVSTENAYVSSEANQTIPEKNIQLEENCNANACEPNSSGPTKKFPSRSARRKHTKRQLKKEMRKQAVENMQSAVLSNGTAELATTNHVASVQEPTVNHDLVVARVDRPGHIRFESEGEDDDDEDDTGPSNVQPCKTPMENFQWNGITNKAKGQKWGQGFKSRNNANGYKSSSSNWRDTNIEDSFTNEMVIEKSTSDIGKASVQHNFESLSPLTRCPKEGDLIVYRVVELSSTWCPDLSPFRVGEVKVYDPMSNKIILMPVPSYPIHSDRKEDSANNGEEDAPSQNDLSLYKEDGSLEIEFTSLVDVRLLRDNGSVSPSTTSVGRKMNSSQTAIERDKSLVGNEPNSNWEVNGEVANSGNTQAQKNGWDMMAGKGSADSLANPTEGCIHVEKTPSSNNNWDVALQNDPEEPLPNPNGTEPNCNGGVNVEVENAGNTNDQQNGWDNWAPNTSTHSWSYRVLRGSALGPTMALLRGSYGNAMSGDSNAVSGRGRGKGRGRGRRGRGNRGYPS</sequence>
<feature type="region of interest" description="Disordered" evidence="1">
    <location>
        <begin position="300"/>
        <end position="331"/>
    </location>
</feature>
<dbReference type="OrthoDB" id="74813at2759"/>
<gene>
    <name evidence="4" type="ORF">LUZ63_017154</name>
</gene>
<feature type="region of interest" description="Disordered" evidence="1">
    <location>
        <begin position="742"/>
        <end position="778"/>
    </location>
</feature>
<comment type="caution">
    <text evidence="4">The sequence shown here is derived from an EMBL/GenBank/DDBJ whole genome shotgun (WGS) entry which is preliminary data.</text>
</comment>
<feature type="compositionally biased region" description="Polar residues" evidence="1">
    <location>
        <begin position="429"/>
        <end position="447"/>
    </location>
</feature>
<evidence type="ECO:0000313" key="4">
    <source>
        <dbReference type="EMBL" id="KAJ1685764.1"/>
    </source>
</evidence>
<evidence type="ECO:0008006" key="6">
    <source>
        <dbReference type="Google" id="ProtNLM"/>
    </source>
</evidence>
<keyword evidence="5" id="KW-1185">Reference proteome</keyword>
<dbReference type="GO" id="GO:0015030">
    <property type="term" value="C:Cajal body"/>
    <property type="evidence" value="ECO:0007669"/>
    <property type="project" value="TreeGrafter"/>
</dbReference>